<organism evidence="10 11">
    <name type="scientific">Volucribacter amazonae</name>
    <dbReference type="NCBI Taxonomy" id="256731"/>
    <lineage>
        <taxon>Bacteria</taxon>
        <taxon>Pseudomonadati</taxon>
        <taxon>Pseudomonadota</taxon>
        <taxon>Gammaproteobacteria</taxon>
        <taxon>Pasteurellales</taxon>
        <taxon>Pasteurellaceae</taxon>
        <taxon>Volucribacter</taxon>
    </lineage>
</organism>
<evidence type="ECO:0000313" key="10">
    <source>
        <dbReference type="EMBL" id="MDG6895610.1"/>
    </source>
</evidence>
<dbReference type="SUPFAM" id="SSF48019">
    <property type="entry name" value="post-AAA+ oligomerization domain-like"/>
    <property type="match status" value="1"/>
</dbReference>
<dbReference type="Pfam" id="PF09115">
    <property type="entry name" value="DNApol3-delta_C"/>
    <property type="match status" value="1"/>
</dbReference>
<keyword evidence="11" id="KW-1185">Reference proteome</keyword>
<dbReference type="NCBIfam" id="TIGR00678">
    <property type="entry name" value="holB"/>
    <property type="match status" value="1"/>
</dbReference>
<dbReference type="GO" id="GO:0009360">
    <property type="term" value="C:DNA polymerase III complex"/>
    <property type="evidence" value="ECO:0007669"/>
    <property type="project" value="InterPro"/>
</dbReference>
<comment type="caution">
    <text evidence="10">The sequence shown here is derived from an EMBL/GenBank/DDBJ whole genome shotgun (WGS) entry which is preliminary data.</text>
</comment>
<evidence type="ECO:0000256" key="2">
    <source>
        <dbReference type="ARBA" id="ARBA00014363"/>
    </source>
</evidence>
<dbReference type="AlphaFoldDB" id="A0A9X4PAJ4"/>
<feature type="domain" description="DNA polymerase III delta subunit C-terminal" evidence="8">
    <location>
        <begin position="210"/>
        <end position="320"/>
    </location>
</feature>
<comment type="catalytic activity">
    <reaction evidence="7">
        <text>DNA(n) + a 2'-deoxyribonucleoside 5'-triphosphate = DNA(n+1) + diphosphate</text>
        <dbReference type="Rhea" id="RHEA:22508"/>
        <dbReference type="Rhea" id="RHEA-COMP:17339"/>
        <dbReference type="Rhea" id="RHEA-COMP:17340"/>
        <dbReference type="ChEBI" id="CHEBI:33019"/>
        <dbReference type="ChEBI" id="CHEBI:61560"/>
        <dbReference type="ChEBI" id="CHEBI:173112"/>
        <dbReference type="EC" id="2.7.7.7"/>
    </reaction>
</comment>
<dbReference type="Gene3D" id="3.40.50.300">
    <property type="entry name" value="P-loop containing nucleotide triphosphate hydrolases"/>
    <property type="match status" value="1"/>
</dbReference>
<keyword evidence="6" id="KW-0239">DNA-directed DNA polymerase</keyword>
<dbReference type="InterPro" id="IPR050238">
    <property type="entry name" value="DNA_Rep/Repair_Clamp_Loader"/>
</dbReference>
<feature type="domain" description="DNA polymerase III subunit delta' AAA+ ATPase lid" evidence="9">
    <location>
        <begin position="165"/>
        <end position="209"/>
    </location>
</feature>
<dbReference type="EC" id="2.7.7.7" evidence="1"/>
<dbReference type="Pfam" id="PF21500">
    <property type="entry name" value="HolB_lid"/>
    <property type="match status" value="1"/>
</dbReference>
<evidence type="ECO:0000256" key="5">
    <source>
        <dbReference type="ARBA" id="ARBA00022705"/>
    </source>
</evidence>
<dbReference type="Proteomes" id="UP001155500">
    <property type="component" value="Unassembled WGS sequence"/>
</dbReference>
<sequence>MNNLYPWLEPYYQEISQAFQQGYGHHALLFKAEPDIGVATLIQQVSAWLICQEPQKPCQHCHACQLFKAGNHPDYYHIYPIENKDISIEQIRELSEKLNQHAQQNGNKVVYLQDAHRLTEAAANALLKTLEEPRPQTYFLLQTDLSSPLLATIYSRCQTWLIHNPTEQQAHHWLQQQLQQNHNEYDLSTLQTALRITYNRPLAALTCLQQDWLKERNELIRQFWRFYQRDDILQILPYFKTELIFQQLDWLIAFLMDSLKAKLNIQHHWICTDFQRAIIQFAQQNNLQTLLNANQTLQKVRSDLKNINGVNQELILIDGLSGLLLAKENILK</sequence>
<evidence type="ECO:0000256" key="4">
    <source>
        <dbReference type="ARBA" id="ARBA00022695"/>
    </source>
</evidence>
<accession>A0A9X4PAJ4</accession>
<keyword evidence="4" id="KW-0548">Nucleotidyltransferase</keyword>
<keyword evidence="5" id="KW-0235">DNA replication</keyword>
<dbReference type="RefSeq" id="WP_279572986.1">
    <property type="nucleotide sequence ID" value="NZ_LWID01000001.1"/>
</dbReference>
<dbReference type="PANTHER" id="PTHR11669:SF8">
    <property type="entry name" value="DNA POLYMERASE III SUBUNIT DELTA"/>
    <property type="match status" value="1"/>
</dbReference>
<evidence type="ECO:0000313" key="11">
    <source>
        <dbReference type="Proteomes" id="UP001155500"/>
    </source>
</evidence>
<reference evidence="10" key="1">
    <citation type="submission" date="2016-03" db="EMBL/GenBank/DDBJ databases">
        <title>Co-evolution between Pasteurellaceae and their hosts.</title>
        <authorList>
            <person name="Hansen M.J."/>
            <person name="Bojesen A.M."/>
            <person name="Planet P."/>
        </authorList>
    </citation>
    <scope>NUCLEOTIDE SEQUENCE</scope>
    <source>
        <strain evidence="10">146/S8/89</strain>
    </source>
</reference>
<protein>
    <recommendedName>
        <fullName evidence="2">DNA polymerase III subunit delta'</fullName>
        <ecNumber evidence="1">2.7.7.7</ecNumber>
    </recommendedName>
</protein>
<dbReference type="InterPro" id="IPR004622">
    <property type="entry name" value="DNA_pol_HolB"/>
</dbReference>
<name>A0A9X4PAJ4_9PAST</name>
<evidence type="ECO:0000256" key="6">
    <source>
        <dbReference type="ARBA" id="ARBA00022932"/>
    </source>
</evidence>
<gene>
    <name evidence="10" type="ORF">A6A20_08245</name>
</gene>
<dbReference type="InterPro" id="IPR008921">
    <property type="entry name" value="DNA_pol3_clamp-load_cplx_C"/>
</dbReference>
<evidence type="ECO:0000259" key="8">
    <source>
        <dbReference type="Pfam" id="PF09115"/>
    </source>
</evidence>
<keyword evidence="3" id="KW-0808">Transferase</keyword>
<dbReference type="Pfam" id="PF13177">
    <property type="entry name" value="DNA_pol3_delta2"/>
    <property type="match status" value="1"/>
</dbReference>
<dbReference type="NCBIfam" id="NF005362">
    <property type="entry name" value="PRK06871.1"/>
    <property type="match status" value="1"/>
</dbReference>
<dbReference type="InterPro" id="IPR048731">
    <property type="entry name" value="HolB_lid-gammaproteobact"/>
</dbReference>
<dbReference type="EMBL" id="LWID01000001">
    <property type="protein sequence ID" value="MDG6895610.1"/>
    <property type="molecule type" value="Genomic_DNA"/>
</dbReference>
<evidence type="ECO:0000259" key="9">
    <source>
        <dbReference type="Pfam" id="PF21500"/>
    </source>
</evidence>
<evidence type="ECO:0000256" key="3">
    <source>
        <dbReference type="ARBA" id="ARBA00022679"/>
    </source>
</evidence>
<dbReference type="Gene3D" id="1.20.272.10">
    <property type="match status" value="1"/>
</dbReference>
<dbReference type="GO" id="GO:0006261">
    <property type="term" value="P:DNA-templated DNA replication"/>
    <property type="evidence" value="ECO:0007669"/>
    <property type="project" value="TreeGrafter"/>
</dbReference>
<evidence type="ECO:0000256" key="7">
    <source>
        <dbReference type="ARBA" id="ARBA00049244"/>
    </source>
</evidence>
<dbReference type="InterPro" id="IPR027417">
    <property type="entry name" value="P-loop_NTPase"/>
</dbReference>
<evidence type="ECO:0000256" key="1">
    <source>
        <dbReference type="ARBA" id="ARBA00012417"/>
    </source>
</evidence>
<dbReference type="GO" id="GO:0003887">
    <property type="term" value="F:DNA-directed DNA polymerase activity"/>
    <property type="evidence" value="ECO:0007669"/>
    <property type="project" value="UniProtKB-KW"/>
</dbReference>
<dbReference type="InterPro" id="IPR015199">
    <property type="entry name" value="DNA_pol_III_delta_C"/>
</dbReference>
<dbReference type="GO" id="GO:0003677">
    <property type="term" value="F:DNA binding"/>
    <property type="evidence" value="ECO:0007669"/>
    <property type="project" value="InterPro"/>
</dbReference>
<proteinExistence type="predicted"/>
<dbReference type="PANTHER" id="PTHR11669">
    <property type="entry name" value="REPLICATION FACTOR C / DNA POLYMERASE III GAMMA-TAU SUBUNIT"/>
    <property type="match status" value="1"/>
</dbReference>
<dbReference type="SUPFAM" id="SSF52540">
    <property type="entry name" value="P-loop containing nucleoside triphosphate hydrolases"/>
    <property type="match status" value="1"/>
</dbReference>
<dbReference type="GO" id="GO:0008408">
    <property type="term" value="F:3'-5' exonuclease activity"/>
    <property type="evidence" value="ECO:0007669"/>
    <property type="project" value="InterPro"/>
</dbReference>